<organism evidence="2 3">
    <name type="scientific">Bacteroides fragilis</name>
    <dbReference type="NCBI Taxonomy" id="817"/>
    <lineage>
        <taxon>Bacteria</taxon>
        <taxon>Pseudomonadati</taxon>
        <taxon>Bacteroidota</taxon>
        <taxon>Bacteroidia</taxon>
        <taxon>Bacteroidales</taxon>
        <taxon>Bacteroidaceae</taxon>
        <taxon>Bacteroides</taxon>
    </lineage>
</organism>
<feature type="transmembrane region" description="Helical" evidence="1">
    <location>
        <begin position="100"/>
        <end position="118"/>
    </location>
</feature>
<dbReference type="EMBL" id="VWAW01000033">
    <property type="protein sequence ID" value="KAA5167276.1"/>
    <property type="molecule type" value="Genomic_DNA"/>
</dbReference>
<keyword evidence="1" id="KW-0472">Membrane</keyword>
<feature type="transmembrane region" description="Helical" evidence="1">
    <location>
        <begin position="45"/>
        <end position="61"/>
    </location>
</feature>
<feature type="transmembrane region" description="Helical" evidence="1">
    <location>
        <begin position="67"/>
        <end position="88"/>
    </location>
</feature>
<gene>
    <name evidence="2" type="ORF">F2Z29_23075</name>
</gene>
<protein>
    <recommendedName>
        <fullName evidence="4">Transmembrane protein</fullName>
    </recommendedName>
</protein>
<proteinExistence type="predicted"/>
<comment type="caution">
    <text evidence="2">The sequence shown here is derived from an EMBL/GenBank/DDBJ whole genome shotgun (WGS) entry which is preliminary data.</text>
</comment>
<accession>A0A642KI66</accession>
<sequence length="172" mass="19623">MICLLLQFVFLALPVFLPMALYRSRRPFMAAFYRAMTGNARTRKLYTQVLVVLLLLFHYVYTTGHPGQFGTVLSAIVCAAMFSAGRTDRWLRKLLDRPKAFVACGGFALAVCAVPQLFTLSVTVSYILLAALFYPSGRVLAEWEDRDRRLYLSEHPDEMSEIYHCNHHARLP</sequence>
<keyword evidence="1" id="KW-0812">Transmembrane</keyword>
<evidence type="ECO:0000256" key="1">
    <source>
        <dbReference type="SAM" id="Phobius"/>
    </source>
</evidence>
<reference evidence="2 3" key="1">
    <citation type="journal article" date="2019" name="Nat. Med.">
        <title>A library of human gut bacterial isolates paired with longitudinal multiomics data enables mechanistic microbiome research.</title>
        <authorList>
            <person name="Poyet M."/>
            <person name="Groussin M."/>
            <person name="Gibbons S.M."/>
            <person name="Avila-Pacheco J."/>
            <person name="Jiang X."/>
            <person name="Kearney S.M."/>
            <person name="Perrotta A.R."/>
            <person name="Berdy B."/>
            <person name="Zhao S."/>
            <person name="Lieberman T.D."/>
            <person name="Swanson P.K."/>
            <person name="Smith M."/>
            <person name="Roesemann S."/>
            <person name="Alexander J.E."/>
            <person name="Rich S.A."/>
            <person name="Livny J."/>
            <person name="Vlamakis H."/>
            <person name="Clish C."/>
            <person name="Bullock K."/>
            <person name="Deik A."/>
            <person name="Scott J."/>
            <person name="Pierce K.A."/>
            <person name="Xavier R.J."/>
            <person name="Alm E.J."/>
        </authorList>
    </citation>
    <scope>NUCLEOTIDE SEQUENCE [LARGE SCALE GENOMIC DNA]</scope>
    <source>
        <strain evidence="2 3">BIOML-A7</strain>
    </source>
</reference>
<evidence type="ECO:0000313" key="3">
    <source>
        <dbReference type="Proteomes" id="UP000436803"/>
    </source>
</evidence>
<feature type="transmembrane region" description="Helical" evidence="1">
    <location>
        <begin position="6"/>
        <end position="24"/>
    </location>
</feature>
<evidence type="ECO:0008006" key="4">
    <source>
        <dbReference type="Google" id="ProtNLM"/>
    </source>
</evidence>
<dbReference type="Proteomes" id="UP000436803">
    <property type="component" value="Unassembled WGS sequence"/>
</dbReference>
<keyword evidence="1" id="KW-1133">Transmembrane helix</keyword>
<evidence type="ECO:0000313" key="2">
    <source>
        <dbReference type="EMBL" id="KAA5167276.1"/>
    </source>
</evidence>
<name>A0A642KI66_BACFG</name>
<dbReference type="AlphaFoldDB" id="A0A642KI66"/>